<dbReference type="EMBL" id="MH059636">
    <property type="protein sequence ID" value="AWD90457.1"/>
    <property type="molecule type" value="Genomic_DNA"/>
</dbReference>
<dbReference type="Pfam" id="PF24070">
    <property type="entry name" value="T4_MRH"/>
    <property type="match status" value="1"/>
</dbReference>
<reference evidence="1" key="1">
    <citation type="submission" date="2018-03" db="EMBL/GenBank/DDBJ databases">
        <title>Phage therapy in agriculture - a green tech approach to combat plant pathogenic bacteria.</title>
        <authorList>
            <person name="Carstens A.B."/>
            <person name="Djurhuus A.M."/>
            <person name="Hansen L.H."/>
        </authorList>
    </citation>
    <scope>NUCLEOTIDE SEQUENCE [LARGE SCALE GENOMIC DNA]</scope>
</reference>
<protein>
    <submittedName>
        <fullName evidence="1">Uncharacterized protein</fullName>
    </submittedName>
</protein>
<dbReference type="RefSeq" id="YP_010094965.1">
    <property type="nucleotide sequence ID" value="NC_055743.1"/>
</dbReference>
<dbReference type="GeneID" id="65112599"/>
<evidence type="ECO:0000313" key="2">
    <source>
        <dbReference type="Proteomes" id="UP000246316"/>
    </source>
</evidence>
<proteinExistence type="predicted"/>
<evidence type="ECO:0000313" key="1">
    <source>
        <dbReference type="EMBL" id="AWD90457.1"/>
    </source>
</evidence>
<organism evidence="1 2">
    <name type="scientific">Erwinia phage Cronus</name>
    <dbReference type="NCBI Taxonomy" id="2163633"/>
    <lineage>
        <taxon>Viruses</taxon>
        <taxon>Duplodnaviria</taxon>
        <taxon>Heunggongvirae</taxon>
        <taxon>Uroviricota</taxon>
        <taxon>Caudoviricetes</taxon>
        <taxon>Pantevenvirales</taxon>
        <taxon>Straboviridae</taxon>
        <taxon>Tevenvirinae</taxon>
        <taxon>Risoevirus</taxon>
        <taxon>Risoevirus cronus</taxon>
        <taxon>Roskildevirus cronus</taxon>
    </lineage>
</organism>
<sequence length="166" mass="19137">MWKAETAKIFKITLHDRRDRDHTKHTISSMLLAYSGSTLDKFAEKLKSSLLFPEGLFVSITKYGELRSDSASPFTAVELLAQKGYAQSGYSRDYFVKCKEDGRTPLIHMNEASYIHTLHRSLWLFMKADPEDSYALHDDELRERWIDYGQVSRSHESSPPSKGISW</sequence>
<dbReference type="InterPro" id="IPR056941">
    <property type="entry name" value="Mrh-like"/>
</dbReference>
<dbReference type="KEGG" id="vg:65112599"/>
<accession>A0A2S1GM39</accession>
<name>A0A2S1GM39_9CAUD</name>
<dbReference type="Proteomes" id="UP000246316">
    <property type="component" value="Segment"/>
</dbReference>
<keyword evidence="2" id="KW-1185">Reference proteome</keyword>